<reference evidence="1" key="2">
    <citation type="journal article" date="2015" name="Fish Shellfish Immunol.">
        <title>Early steps in the European eel (Anguilla anguilla)-Vibrio vulnificus interaction in the gills: Role of the RtxA13 toxin.</title>
        <authorList>
            <person name="Callol A."/>
            <person name="Pajuelo D."/>
            <person name="Ebbesson L."/>
            <person name="Teles M."/>
            <person name="MacKenzie S."/>
            <person name="Amaro C."/>
        </authorList>
    </citation>
    <scope>NUCLEOTIDE SEQUENCE</scope>
</reference>
<dbReference type="EMBL" id="GBXM01078797">
    <property type="protein sequence ID" value="JAH29780.1"/>
    <property type="molecule type" value="Transcribed_RNA"/>
</dbReference>
<proteinExistence type="predicted"/>
<dbReference type="EMBL" id="GBXM01076909">
    <property type="protein sequence ID" value="JAH31668.1"/>
    <property type="molecule type" value="Transcribed_RNA"/>
</dbReference>
<name>A0A0E9RFU6_ANGAN</name>
<dbReference type="EMBL" id="GBXM01076042">
    <property type="protein sequence ID" value="JAH32535.1"/>
    <property type="molecule type" value="Transcribed_RNA"/>
</dbReference>
<dbReference type="EMBL" id="GBXM01080566">
    <property type="protein sequence ID" value="JAH28011.1"/>
    <property type="molecule type" value="Transcribed_RNA"/>
</dbReference>
<sequence>MLNMELCIHTLLKYLYIYSVTDAELRHMQCLIWLHYCECMWNVAYVTRYFYVTCILHPRRTSGSRSKVR</sequence>
<protein>
    <submittedName>
        <fullName evidence="1">Uncharacterized protein</fullName>
    </submittedName>
</protein>
<dbReference type="EMBL" id="GBXM01081278">
    <property type="protein sequence ID" value="JAH27299.1"/>
    <property type="molecule type" value="Transcribed_RNA"/>
</dbReference>
<evidence type="ECO:0000313" key="1">
    <source>
        <dbReference type="EMBL" id="JAH28011.1"/>
    </source>
</evidence>
<reference evidence="1" key="1">
    <citation type="submission" date="2014-11" db="EMBL/GenBank/DDBJ databases">
        <authorList>
            <person name="Amaro Gonzalez C."/>
        </authorList>
    </citation>
    <scope>NUCLEOTIDE SEQUENCE</scope>
</reference>
<organism evidence="1">
    <name type="scientific">Anguilla anguilla</name>
    <name type="common">European freshwater eel</name>
    <name type="synonym">Muraena anguilla</name>
    <dbReference type="NCBI Taxonomy" id="7936"/>
    <lineage>
        <taxon>Eukaryota</taxon>
        <taxon>Metazoa</taxon>
        <taxon>Chordata</taxon>
        <taxon>Craniata</taxon>
        <taxon>Vertebrata</taxon>
        <taxon>Euteleostomi</taxon>
        <taxon>Actinopterygii</taxon>
        <taxon>Neopterygii</taxon>
        <taxon>Teleostei</taxon>
        <taxon>Anguilliformes</taxon>
        <taxon>Anguillidae</taxon>
        <taxon>Anguilla</taxon>
    </lineage>
</organism>
<dbReference type="AlphaFoldDB" id="A0A0E9RFU6"/>
<accession>A0A0E9RFU6</accession>